<feature type="compositionally biased region" description="Low complexity" evidence="1">
    <location>
        <begin position="17"/>
        <end position="31"/>
    </location>
</feature>
<organism evidence="2 3">
    <name type="scientific">Apiotrichum porosum</name>
    <dbReference type="NCBI Taxonomy" id="105984"/>
    <lineage>
        <taxon>Eukaryota</taxon>
        <taxon>Fungi</taxon>
        <taxon>Dikarya</taxon>
        <taxon>Basidiomycota</taxon>
        <taxon>Agaricomycotina</taxon>
        <taxon>Tremellomycetes</taxon>
        <taxon>Trichosporonales</taxon>
        <taxon>Trichosporonaceae</taxon>
        <taxon>Apiotrichum</taxon>
    </lineage>
</organism>
<dbReference type="AlphaFoldDB" id="A0A427XII6"/>
<feature type="compositionally biased region" description="Low complexity" evidence="1">
    <location>
        <begin position="340"/>
        <end position="359"/>
    </location>
</feature>
<keyword evidence="3" id="KW-1185">Reference proteome</keyword>
<dbReference type="Proteomes" id="UP000279236">
    <property type="component" value="Unassembled WGS sequence"/>
</dbReference>
<gene>
    <name evidence="2" type="ORF">EHS24_002331</name>
</gene>
<comment type="caution">
    <text evidence="2">The sequence shown here is derived from an EMBL/GenBank/DDBJ whole genome shotgun (WGS) entry which is preliminary data.</text>
</comment>
<dbReference type="GeneID" id="39586874"/>
<dbReference type="RefSeq" id="XP_028473750.1">
    <property type="nucleotide sequence ID" value="XM_028618072.1"/>
</dbReference>
<dbReference type="EMBL" id="RSCE01000012">
    <property type="protein sequence ID" value="RSH78603.1"/>
    <property type="molecule type" value="Genomic_DNA"/>
</dbReference>
<feature type="compositionally biased region" description="Polar residues" evidence="1">
    <location>
        <begin position="38"/>
        <end position="55"/>
    </location>
</feature>
<feature type="region of interest" description="Disordered" evidence="1">
    <location>
        <begin position="17"/>
        <end position="86"/>
    </location>
</feature>
<evidence type="ECO:0000313" key="3">
    <source>
        <dbReference type="Proteomes" id="UP000279236"/>
    </source>
</evidence>
<sequence length="473" mass="50917">MCHPRSDTTAASDAAAALLLLTGSPPSSLDGTEGTPPLVTTEQPSQAKHNPAQTKNTRKATPKNKKPRSPCRRTSRTSQQPVKPELDYSGLNEDEVAEVNAHPALFRSKAIAVIHCRNQPDKYELAEYPCDKCFGKWECYVRRPEPVVESPSSSSSEPSTKKKGRCTRKTFAGTACASCKKGKCSFSDGRGGHNKRAHVEKTANPNLGVGHAHGPSGGRVTRNISATSSGLSSVNTLLSANTVDSATAVSAIVGTEPKPDTRSRSRRVTAAASRHSTATAAISGPNGHTHLRAPEPETATRYGGSERKVSYKRSRSYSFDDEDEDAYHGPDYPAAKRSHTAATTPTSPITAITHITTATRSDTEADVHPRRHMYAPAPPLGYAYHPHDSYPYARAHEHEQDAYQSPYHNPYDSPDYPEPQWLGRMAPAEGVEDDPVAYGDHGAYPYPAGTSMALLAPATSHCAHECAHCGSSW</sequence>
<accession>A0A427XII6</accession>
<reference evidence="2 3" key="1">
    <citation type="submission" date="2018-11" db="EMBL/GenBank/DDBJ databases">
        <title>Genome sequence of Apiotrichum porosum DSM 27194.</title>
        <authorList>
            <person name="Aliyu H."/>
            <person name="Gorte O."/>
            <person name="Ochsenreither K."/>
        </authorList>
    </citation>
    <scope>NUCLEOTIDE SEQUENCE [LARGE SCALE GENOMIC DNA]</scope>
    <source>
        <strain evidence="2 3">DSM 27194</strain>
    </source>
</reference>
<name>A0A427XII6_9TREE</name>
<feature type="region of interest" description="Disordered" evidence="1">
    <location>
        <begin position="398"/>
        <end position="422"/>
    </location>
</feature>
<evidence type="ECO:0000313" key="2">
    <source>
        <dbReference type="EMBL" id="RSH78603.1"/>
    </source>
</evidence>
<feature type="region of interest" description="Disordered" evidence="1">
    <location>
        <begin position="255"/>
        <end position="380"/>
    </location>
</feature>
<feature type="compositionally biased region" description="Low complexity" evidence="1">
    <location>
        <begin position="268"/>
        <end position="281"/>
    </location>
</feature>
<evidence type="ECO:0000256" key="1">
    <source>
        <dbReference type="SAM" id="MobiDB-lite"/>
    </source>
</evidence>
<protein>
    <submittedName>
        <fullName evidence="2">Uncharacterized protein</fullName>
    </submittedName>
</protein>
<proteinExistence type="predicted"/>
<feature type="compositionally biased region" description="Basic residues" evidence="1">
    <location>
        <begin position="56"/>
        <end position="75"/>
    </location>
</feature>